<reference evidence="2" key="1">
    <citation type="journal article" date="2020" name="Nature">
        <title>Giant virus diversity and host interactions through global metagenomics.</title>
        <authorList>
            <person name="Schulz F."/>
            <person name="Roux S."/>
            <person name="Paez-Espino D."/>
            <person name="Jungbluth S."/>
            <person name="Walsh D.A."/>
            <person name="Denef V.J."/>
            <person name="McMahon K.D."/>
            <person name="Konstantinidis K.T."/>
            <person name="Eloe-Fadrosh E.A."/>
            <person name="Kyrpides N.C."/>
            <person name="Woyke T."/>
        </authorList>
    </citation>
    <scope>NUCLEOTIDE SEQUENCE</scope>
    <source>
        <strain evidence="2">GVMAG-S-1029409-49</strain>
    </source>
</reference>
<keyword evidence="1" id="KW-0812">Transmembrane</keyword>
<organism evidence="2">
    <name type="scientific">viral metagenome</name>
    <dbReference type="NCBI Taxonomy" id="1070528"/>
    <lineage>
        <taxon>unclassified sequences</taxon>
        <taxon>metagenomes</taxon>
        <taxon>organismal metagenomes</taxon>
    </lineage>
</organism>
<feature type="transmembrane region" description="Helical" evidence="1">
    <location>
        <begin position="20"/>
        <end position="42"/>
    </location>
</feature>
<accession>A0A6C0M2J2</accession>
<keyword evidence="1" id="KW-1133">Transmembrane helix</keyword>
<protein>
    <submittedName>
        <fullName evidence="2">Uncharacterized protein</fullName>
    </submittedName>
</protein>
<evidence type="ECO:0000313" key="2">
    <source>
        <dbReference type="EMBL" id="QHU35692.1"/>
    </source>
</evidence>
<sequence length="62" mass="6442">MSEEYIYVPTGGASESKGGGINMNLVLALLIVLAVGGVVFYVSSTYKAKKRAVYGNKGGKGQ</sequence>
<name>A0A6C0M2J2_9ZZZZ</name>
<proteinExistence type="predicted"/>
<dbReference type="EMBL" id="MN740610">
    <property type="protein sequence ID" value="QHU35692.1"/>
    <property type="molecule type" value="Genomic_DNA"/>
</dbReference>
<evidence type="ECO:0000256" key="1">
    <source>
        <dbReference type="SAM" id="Phobius"/>
    </source>
</evidence>
<dbReference type="AlphaFoldDB" id="A0A6C0M2J2"/>
<keyword evidence="1" id="KW-0472">Membrane</keyword>